<evidence type="ECO:0000256" key="5">
    <source>
        <dbReference type="SAM" id="MobiDB-lite"/>
    </source>
</evidence>
<name>D2IS89_9CRYP</name>
<comment type="similarity">
    <text evidence="1 4">Belongs to the bacterial ribosomal protein bL35 family.</text>
</comment>
<dbReference type="Gene3D" id="4.10.410.60">
    <property type="match status" value="1"/>
</dbReference>
<reference evidence="6" key="1">
    <citation type="journal article" date="2009" name="Genome Biol. Evol.">
        <title>The complete plastid genome sequence of the secondarily nonphotosynthetic alga Cryptomonas paramecium: reduction, compaction, and accelerated evolutionary rate.</title>
        <authorList>
            <person name="Donaher N."/>
            <person name="Tanifuji G."/>
            <person name="Onodera N.T."/>
            <person name="Malfatti S.A."/>
            <person name="Chain P.S."/>
            <person name="Hara Y."/>
            <person name="Archibald J.M."/>
        </authorList>
    </citation>
    <scope>NUCLEOTIDE SEQUENCE</scope>
    <source>
        <strain evidence="6">CCAP977/2a</strain>
    </source>
</reference>
<proteinExistence type="inferred from homology"/>
<protein>
    <recommendedName>
        <fullName evidence="4">50S ribosomal protein L35</fullName>
    </recommendedName>
</protein>
<dbReference type="PANTHER" id="PTHR33343">
    <property type="entry name" value="54S RIBOSOMAL PROTEIN BL35M"/>
    <property type="match status" value="1"/>
</dbReference>
<evidence type="ECO:0000256" key="2">
    <source>
        <dbReference type="ARBA" id="ARBA00022980"/>
    </source>
</evidence>
<evidence type="ECO:0000313" key="6">
    <source>
        <dbReference type="EMBL" id="ACT46781.1"/>
    </source>
</evidence>
<dbReference type="Pfam" id="PF01632">
    <property type="entry name" value="Ribosomal_L35p"/>
    <property type="match status" value="1"/>
</dbReference>
<dbReference type="GO" id="GO:0006412">
    <property type="term" value="P:translation"/>
    <property type="evidence" value="ECO:0007669"/>
    <property type="project" value="InterPro"/>
</dbReference>
<dbReference type="PROSITE" id="PS00936">
    <property type="entry name" value="RIBOSOMAL_L35"/>
    <property type="match status" value="1"/>
</dbReference>
<keyword evidence="3 4" id="KW-0687">Ribonucleoprotein</keyword>
<dbReference type="SUPFAM" id="SSF143034">
    <property type="entry name" value="L35p-like"/>
    <property type="match status" value="1"/>
</dbReference>
<dbReference type="EMBL" id="GQ358203">
    <property type="protein sequence ID" value="ACT46781.1"/>
    <property type="molecule type" value="Genomic_DNA"/>
</dbReference>
<dbReference type="GO" id="GO:0015934">
    <property type="term" value="C:large ribosomal subunit"/>
    <property type="evidence" value="ECO:0007669"/>
    <property type="project" value="TreeGrafter"/>
</dbReference>
<keyword evidence="2 4" id="KW-0689">Ribosomal protein</keyword>
<dbReference type="PRINTS" id="PR00064">
    <property type="entry name" value="RIBOSOMALL35"/>
</dbReference>
<evidence type="ECO:0000256" key="1">
    <source>
        <dbReference type="ARBA" id="ARBA00006598"/>
    </source>
</evidence>
<organism evidence="6">
    <name type="scientific">Cryptomonas paramaecium</name>
    <dbReference type="NCBI Taxonomy" id="2898"/>
    <lineage>
        <taxon>Eukaryota</taxon>
        <taxon>Cryptophyceae</taxon>
        <taxon>Cryptomonadales</taxon>
        <taxon>Cryptomonadaceae</taxon>
        <taxon>Cryptomonas</taxon>
    </lineage>
</organism>
<evidence type="ECO:0000256" key="4">
    <source>
        <dbReference type="RuleBase" id="RU000568"/>
    </source>
</evidence>
<dbReference type="GeneID" id="8715191"/>
<accession>D2IS89</accession>
<feature type="region of interest" description="Disordered" evidence="5">
    <location>
        <begin position="1"/>
        <end position="65"/>
    </location>
</feature>
<sequence length="65" mass="7915">MSKLKTRHSAKKRFHQTTNQNFMRKKAFKNHFLEKKSSQRKRRLSLHSRTSSHHAKTLHKMIPYI</sequence>
<geneLocation type="plastid" evidence="6"/>
<dbReference type="InterPro" id="IPR018265">
    <property type="entry name" value="Ribosomal_bL35_CS"/>
</dbReference>
<dbReference type="InterPro" id="IPR001706">
    <property type="entry name" value="Ribosomal_bL35"/>
</dbReference>
<dbReference type="GO" id="GO:0003735">
    <property type="term" value="F:structural constituent of ribosome"/>
    <property type="evidence" value="ECO:0007669"/>
    <property type="project" value="InterPro"/>
</dbReference>
<keyword evidence="6" id="KW-0934">Plastid</keyword>
<dbReference type="RefSeq" id="YP_003359245.1">
    <property type="nucleotide sequence ID" value="NC_013703.1"/>
</dbReference>
<dbReference type="PANTHER" id="PTHR33343:SF1">
    <property type="entry name" value="LARGE RIBOSOMAL SUBUNIT PROTEIN BL35M"/>
    <property type="match status" value="1"/>
</dbReference>
<feature type="compositionally biased region" description="Basic residues" evidence="5">
    <location>
        <begin position="1"/>
        <end position="15"/>
    </location>
</feature>
<evidence type="ECO:0000256" key="3">
    <source>
        <dbReference type="ARBA" id="ARBA00023274"/>
    </source>
</evidence>
<dbReference type="InterPro" id="IPR037229">
    <property type="entry name" value="Ribosomal_bL35_sf"/>
</dbReference>
<dbReference type="AlphaFoldDB" id="D2IS89"/>
<dbReference type="HAMAP" id="MF_00514">
    <property type="entry name" value="Ribosomal_bL35"/>
    <property type="match status" value="1"/>
</dbReference>
<dbReference type="NCBIfam" id="TIGR00001">
    <property type="entry name" value="rpmI_bact"/>
    <property type="match status" value="1"/>
</dbReference>
<dbReference type="InterPro" id="IPR021137">
    <property type="entry name" value="Ribosomal_bL35-like"/>
</dbReference>
<gene>
    <name evidence="6" type="primary">rpl35</name>
    <name evidence="6" type="ORF">CRPAC_p029</name>
</gene>
<feature type="compositionally biased region" description="Basic residues" evidence="5">
    <location>
        <begin position="38"/>
        <end position="59"/>
    </location>
</feature>